<dbReference type="PROSITE" id="PS50850">
    <property type="entry name" value="MFS"/>
    <property type="match status" value="1"/>
</dbReference>
<dbReference type="PANTHER" id="PTHR23522">
    <property type="entry name" value="BLL5896 PROTEIN"/>
    <property type="match status" value="1"/>
</dbReference>
<evidence type="ECO:0000256" key="9">
    <source>
        <dbReference type="SAM" id="Phobius"/>
    </source>
</evidence>
<evidence type="ECO:0000256" key="4">
    <source>
        <dbReference type="ARBA" id="ARBA00022519"/>
    </source>
</evidence>
<evidence type="ECO:0000259" key="10">
    <source>
        <dbReference type="PROSITE" id="PS50850"/>
    </source>
</evidence>
<evidence type="ECO:0000256" key="1">
    <source>
        <dbReference type="ARBA" id="ARBA00004429"/>
    </source>
</evidence>
<comment type="subcellular location">
    <subcellularLocation>
        <location evidence="1">Cell inner membrane</location>
        <topology evidence="1">Multi-pass membrane protein</topology>
    </subcellularLocation>
</comment>
<dbReference type="PRINTS" id="PR00174">
    <property type="entry name" value="LACYSMPORT"/>
</dbReference>
<evidence type="ECO:0000256" key="8">
    <source>
        <dbReference type="SAM" id="MobiDB-lite"/>
    </source>
</evidence>
<feature type="transmembrane region" description="Helical" evidence="9">
    <location>
        <begin position="361"/>
        <end position="381"/>
    </location>
</feature>
<feature type="transmembrane region" description="Helical" evidence="9">
    <location>
        <begin position="270"/>
        <end position="291"/>
    </location>
</feature>
<feature type="transmembrane region" description="Helical" evidence="9">
    <location>
        <begin position="179"/>
        <end position="199"/>
    </location>
</feature>
<feature type="transmembrane region" description="Helical" evidence="9">
    <location>
        <begin position="54"/>
        <end position="72"/>
    </location>
</feature>
<evidence type="ECO:0000256" key="6">
    <source>
        <dbReference type="ARBA" id="ARBA00022989"/>
    </source>
</evidence>
<dbReference type="NCBIfam" id="TIGR00882">
    <property type="entry name" value="2A0105"/>
    <property type="match status" value="1"/>
</dbReference>
<dbReference type="EMBL" id="JGZJ01000001">
    <property type="protein sequence ID" value="KFI84546.1"/>
    <property type="molecule type" value="Genomic_DNA"/>
</dbReference>
<dbReference type="SUPFAM" id="SSF103473">
    <property type="entry name" value="MFS general substrate transporter"/>
    <property type="match status" value="1"/>
</dbReference>
<feature type="region of interest" description="Disordered" evidence="8">
    <location>
        <begin position="430"/>
        <end position="459"/>
    </location>
</feature>
<keyword evidence="4" id="KW-0997">Cell inner membrane</keyword>
<feature type="transmembrane region" description="Helical" evidence="9">
    <location>
        <begin position="225"/>
        <end position="250"/>
    </location>
</feature>
<evidence type="ECO:0000256" key="5">
    <source>
        <dbReference type="ARBA" id="ARBA00022692"/>
    </source>
</evidence>
<feature type="transmembrane region" description="Helical" evidence="9">
    <location>
        <begin position="84"/>
        <end position="103"/>
    </location>
</feature>
<evidence type="ECO:0000256" key="2">
    <source>
        <dbReference type="ARBA" id="ARBA00022448"/>
    </source>
</evidence>
<organism evidence="11 12">
    <name type="scientific">Bifidobacterium pullorum</name>
    <dbReference type="NCBI Taxonomy" id="78448"/>
    <lineage>
        <taxon>Bacteria</taxon>
        <taxon>Bacillati</taxon>
        <taxon>Actinomycetota</taxon>
        <taxon>Actinomycetes</taxon>
        <taxon>Bifidobacteriales</taxon>
        <taxon>Bifidobacteriaceae</taxon>
        <taxon>Bifidobacterium</taxon>
    </lineage>
</organism>
<feature type="transmembrane region" description="Helical" evidence="9">
    <location>
        <begin position="115"/>
        <end position="136"/>
    </location>
</feature>
<accession>A0A7V8KRW8</accession>
<proteinExistence type="predicted"/>
<dbReference type="Gene3D" id="1.20.1250.20">
    <property type="entry name" value="MFS general substrate transporter like domains"/>
    <property type="match status" value="2"/>
</dbReference>
<dbReference type="GO" id="GO:0005886">
    <property type="term" value="C:plasma membrane"/>
    <property type="evidence" value="ECO:0007669"/>
    <property type="project" value="UniProtKB-SubCell"/>
</dbReference>
<keyword evidence="6 9" id="KW-1133">Transmembrane helix</keyword>
<evidence type="ECO:0000313" key="11">
    <source>
        <dbReference type="EMBL" id="KFI84546.1"/>
    </source>
</evidence>
<protein>
    <submittedName>
        <fullName evidence="11">Galactoside permease</fullName>
    </submittedName>
</protein>
<feature type="transmembrane region" description="Helical" evidence="9">
    <location>
        <begin position="12"/>
        <end position="34"/>
    </location>
</feature>
<keyword evidence="5 9" id="KW-0812">Transmembrane</keyword>
<dbReference type="InterPro" id="IPR036259">
    <property type="entry name" value="MFS_trans_sf"/>
</dbReference>
<feature type="transmembrane region" description="Helical" evidence="9">
    <location>
        <begin position="156"/>
        <end position="173"/>
    </location>
</feature>
<evidence type="ECO:0000256" key="3">
    <source>
        <dbReference type="ARBA" id="ARBA00022475"/>
    </source>
</evidence>
<feature type="transmembrane region" description="Helical" evidence="9">
    <location>
        <begin position="303"/>
        <end position="322"/>
    </location>
</feature>
<feature type="domain" description="Major facilitator superfamily (MFS) profile" evidence="10">
    <location>
        <begin position="13"/>
        <end position="416"/>
    </location>
</feature>
<feature type="transmembrane region" description="Helical" evidence="9">
    <location>
        <begin position="328"/>
        <end position="349"/>
    </location>
</feature>
<name>A0A7V8KRW8_9BIFI</name>
<dbReference type="Proteomes" id="UP000029109">
    <property type="component" value="Unassembled WGS sequence"/>
</dbReference>
<reference evidence="11 12" key="1">
    <citation type="submission" date="2014-03" db="EMBL/GenBank/DDBJ databases">
        <title>Genomics of Bifidobacteria.</title>
        <authorList>
            <person name="Ventura M."/>
            <person name="Milani C."/>
            <person name="Lugli G.A."/>
        </authorList>
    </citation>
    <scope>NUCLEOTIDE SEQUENCE [LARGE SCALE GENOMIC DNA]</scope>
    <source>
        <strain evidence="11 12">LMG 21816</strain>
    </source>
</reference>
<dbReference type="AlphaFoldDB" id="A0A7V8KRW8"/>
<dbReference type="InterPro" id="IPR000576">
    <property type="entry name" value="LacY/RafB_perm_fam"/>
</dbReference>
<feature type="transmembrane region" description="Helical" evidence="9">
    <location>
        <begin position="393"/>
        <end position="412"/>
    </location>
</feature>
<gene>
    <name evidence="11" type="ORF">BPULL_0003</name>
</gene>
<keyword evidence="2" id="KW-0813">Transport</keyword>
<dbReference type="InterPro" id="IPR020846">
    <property type="entry name" value="MFS_dom"/>
</dbReference>
<dbReference type="NCBIfam" id="NF007077">
    <property type="entry name" value="PRK09528.1"/>
    <property type="match status" value="1"/>
</dbReference>
<evidence type="ECO:0000313" key="12">
    <source>
        <dbReference type="Proteomes" id="UP000029109"/>
    </source>
</evidence>
<dbReference type="PANTHER" id="PTHR23522:SF10">
    <property type="entry name" value="3-PHENYLPROPIONIC ACID TRANSPORTER-RELATED"/>
    <property type="match status" value="1"/>
</dbReference>
<keyword evidence="3" id="KW-1003">Cell membrane</keyword>
<sequence>MASASRSAWRNPSYLQSSFGIFMFFCSWGIWWSFFSRWLLDPDKGLGMTAAEQGQIYSINSLATLIIMFVYGVIQDQLGIKRKLVIAVSVIAALVGPFAQFIYAPMLTAGGTTRFLGVLLGSIVLSAGFMSGCSLVEALTERYSRKFGFEYGQSRAWGSFGYAIVALIAGHTFNINPLINFWIGSACGLGMLLVYLFWVPAEQKAELKKEADSTERTNPTLKEMVSVLGMPTLWVLIVFMIFTNTFYTVFDQQMFPTYYSSLFPTTEIGDATYGTLNGFQVFLESAMMGVVPIIMRKIGVRNSLLLGAFVMCARIGLCGAFHDPISVSIVKLFHSIEVPLFCLPAFRYFTLHFDTKLSATLYMVGFQIASQVGQVVLSVPLGALHDAMGDRPTFFTISAIVLVALIYGFFVIKKDDQQVGGRPVLHRQAAQGHGSRQGLTMRRGGRADGPAAPPPPALP</sequence>
<comment type="caution">
    <text evidence="11">The sequence shown here is derived from an EMBL/GenBank/DDBJ whole genome shotgun (WGS) entry which is preliminary data.</text>
</comment>
<dbReference type="Pfam" id="PF01306">
    <property type="entry name" value="LacY_symp"/>
    <property type="match status" value="1"/>
</dbReference>
<evidence type="ECO:0000256" key="7">
    <source>
        <dbReference type="ARBA" id="ARBA00023136"/>
    </source>
</evidence>
<dbReference type="GO" id="GO:0015528">
    <property type="term" value="F:lactose:proton symporter activity"/>
    <property type="evidence" value="ECO:0007669"/>
    <property type="project" value="TreeGrafter"/>
</dbReference>
<keyword evidence="7 9" id="KW-0472">Membrane</keyword>
<dbReference type="GO" id="GO:0030395">
    <property type="term" value="F:lactose binding"/>
    <property type="evidence" value="ECO:0007669"/>
    <property type="project" value="TreeGrafter"/>
</dbReference>